<feature type="compositionally biased region" description="Polar residues" evidence="1">
    <location>
        <begin position="39"/>
        <end position="49"/>
    </location>
</feature>
<dbReference type="AlphaFoldDB" id="A0A5N6SFM5"/>
<dbReference type="RefSeq" id="XP_031908800.1">
    <property type="nucleotide sequence ID" value="XM_032055907.1"/>
</dbReference>
<evidence type="ECO:0000256" key="1">
    <source>
        <dbReference type="SAM" id="MobiDB-lite"/>
    </source>
</evidence>
<feature type="region of interest" description="Disordered" evidence="1">
    <location>
        <begin position="23"/>
        <end position="53"/>
    </location>
</feature>
<dbReference type="Proteomes" id="UP000325672">
    <property type="component" value="Unassembled WGS sequence"/>
</dbReference>
<dbReference type="GeneID" id="43640117"/>
<organism evidence="2 3">
    <name type="scientific">Aspergillus pseudotamarii</name>
    <dbReference type="NCBI Taxonomy" id="132259"/>
    <lineage>
        <taxon>Eukaryota</taxon>
        <taxon>Fungi</taxon>
        <taxon>Dikarya</taxon>
        <taxon>Ascomycota</taxon>
        <taxon>Pezizomycotina</taxon>
        <taxon>Eurotiomycetes</taxon>
        <taxon>Eurotiomycetidae</taxon>
        <taxon>Eurotiales</taxon>
        <taxon>Aspergillaceae</taxon>
        <taxon>Aspergillus</taxon>
        <taxon>Aspergillus subgen. Circumdati</taxon>
    </lineage>
</organism>
<dbReference type="EMBL" id="ML743627">
    <property type="protein sequence ID" value="KAE8132737.1"/>
    <property type="molecule type" value="Genomic_DNA"/>
</dbReference>
<sequence>MSVHKFLFSACQSWCDHHVSALGENSVSDKSPRKPSTPRPFTSSNSTPCLPSPIGRYIPPKNICESINGSSGLLLVLEAPNPTFLLRSGLGQLEVQGEGHYDRNRALYLRYCSHHWCC</sequence>
<evidence type="ECO:0000313" key="2">
    <source>
        <dbReference type="EMBL" id="KAE8132737.1"/>
    </source>
</evidence>
<accession>A0A5N6SFM5</accession>
<proteinExistence type="predicted"/>
<name>A0A5N6SFM5_ASPPS</name>
<protein>
    <submittedName>
        <fullName evidence="2">Uncharacterized protein</fullName>
    </submittedName>
</protein>
<evidence type="ECO:0000313" key="3">
    <source>
        <dbReference type="Proteomes" id="UP000325672"/>
    </source>
</evidence>
<gene>
    <name evidence="2" type="ORF">BDV38DRAFT_260368</name>
</gene>
<keyword evidence="3" id="KW-1185">Reference proteome</keyword>
<reference evidence="2 3" key="1">
    <citation type="submission" date="2019-04" db="EMBL/GenBank/DDBJ databases">
        <title>Friends and foes A comparative genomics study of 23 Aspergillus species from section Flavi.</title>
        <authorList>
            <consortium name="DOE Joint Genome Institute"/>
            <person name="Kjaerbolling I."/>
            <person name="Vesth T."/>
            <person name="Frisvad J.C."/>
            <person name="Nybo J.L."/>
            <person name="Theobald S."/>
            <person name="Kildgaard S."/>
            <person name="Isbrandt T."/>
            <person name="Kuo A."/>
            <person name="Sato A."/>
            <person name="Lyhne E.K."/>
            <person name="Kogle M.E."/>
            <person name="Wiebenga A."/>
            <person name="Kun R.S."/>
            <person name="Lubbers R.J."/>
            <person name="Makela M.R."/>
            <person name="Barry K."/>
            <person name="Chovatia M."/>
            <person name="Clum A."/>
            <person name="Daum C."/>
            <person name="Haridas S."/>
            <person name="He G."/>
            <person name="LaButti K."/>
            <person name="Lipzen A."/>
            <person name="Mondo S."/>
            <person name="Riley R."/>
            <person name="Salamov A."/>
            <person name="Simmons B.A."/>
            <person name="Magnuson J.K."/>
            <person name="Henrissat B."/>
            <person name="Mortensen U.H."/>
            <person name="Larsen T.O."/>
            <person name="Devries R.P."/>
            <person name="Grigoriev I.V."/>
            <person name="Machida M."/>
            <person name="Baker S.E."/>
            <person name="Andersen M.R."/>
        </authorList>
    </citation>
    <scope>NUCLEOTIDE SEQUENCE [LARGE SCALE GENOMIC DNA]</scope>
    <source>
        <strain evidence="2 3">CBS 117625</strain>
    </source>
</reference>